<gene>
    <name evidence="1" type="ORF">CGLO_13956</name>
</gene>
<dbReference type="Proteomes" id="UP000015530">
    <property type="component" value="Unassembled WGS sequence"/>
</dbReference>
<comment type="caution">
    <text evidence="1">The sequence shown here is derived from an EMBL/GenBank/DDBJ whole genome shotgun (WGS) entry which is preliminary data.</text>
</comment>
<evidence type="ECO:0000313" key="1">
    <source>
        <dbReference type="EMBL" id="EQB46959.1"/>
    </source>
</evidence>
<dbReference type="HOGENOM" id="CLU_3429951_0_0_1"/>
<dbReference type="AlphaFoldDB" id="T0K4X4"/>
<organism evidence="1 2">
    <name type="scientific">Colletotrichum gloeosporioides (strain Cg-14)</name>
    <name type="common">Anthracnose fungus</name>
    <name type="synonym">Glomerella cingulata</name>
    <dbReference type="NCBI Taxonomy" id="1237896"/>
    <lineage>
        <taxon>Eukaryota</taxon>
        <taxon>Fungi</taxon>
        <taxon>Dikarya</taxon>
        <taxon>Ascomycota</taxon>
        <taxon>Pezizomycotina</taxon>
        <taxon>Sordariomycetes</taxon>
        <taxon>Hypocreomycetidae</taxon>
        <taxon>Glomerellales</taxon>
        <taxon>Glomerellaceae</taxon>
        <taxon>Colletotrichum</taxon>
        <taxon>Colletotrichum gloeosporioides species complex</taxon>
    </lineage>
</organism>
<protein>
    <submittedName>
        <fullName evidence="1">Uncharacterized protein</fullName>
    </submittedName>
</protein>
<sequence>MIGELHYWLEEWKREEGCL</sequence>
<evidence type="ECO:0000313" key="2">
    <source>
        <dbReference type="Proteomes" id="UP000015530"/>
    </source>
</evidence>
<reference evidence="2" key="1">
    <citation type="journal article" date="2013" name="Mol. Plant Microbe Interact.">
        <title>Global aspects of pacC regulation of pathogenicity genes in Colletotrichum gloeosporioides as revealed by transcriptome analysis.</title>
        <authorList>
            <person name="Alkan N."/>
            <person name="Meng X."/>
            <person name="Friedlander G."/>
            <person name="Reuveni E."/>
            <person name="Sukno S."/>
            <person name="Sherman A."/>
            <person name="Thon M."/>
            <person name="Fluhr R."/>
            <person name="Prusky D."/>
        </authorList>
    </citation>
    <scope>NUCLEOTIDE SEQUENCE [LARGE SCALE GENOMIC DNA]</scope>
    <source>
        <strain evidence="2">Cg-14</strain>
    </source>
</reference>
<dbReference type="EMBL" id="AMYD01003185">
    <property type="protein sequence ID" value="EQB46959.1"/>
    <property type="molecule type" value="Genomic_DNA"/>
</dbReference>
<name>T0K4X4_COLGC</name>
<proteinExistence type="predicted"/>
<accession>T0K4X4</accession>